<comment type="caution">
    <text evidence="5">The sequence shown here is derived from an EMBL/GenBank/DDBJ whole genome shotgun (WGS) entry which is preliminary data.</text>
</comment>
<evidence type="ECO:0000256" key="3">
    <source>
        <dbReference type="ARBA" id="ARBA00023027"/>
    </source>
</evidence>
<dbReference type="PRINTS" id="PR00081">
    <property type="entry name" value="GDHRDH"/>
</dbReference>
<dbReference type="GO" id="GO:0016491">
    <property type="term" value="F:oxidoreductase activity"/>
    <property type="evidence" value="ECO:0007669"/>
    <property type="project" value="UniProtKB-KW"/>
</dbReference>
<name>A0AAV3U713_9ALTE</name>
<gene>
    <name evidence="5" type="ORF">GCM10025791_36510</name>
</gene>
<comment type="similarity">
    <text evidence="1">Belongs to the short-chain dehydrogenases/reductases (SDR) family.</text>
</comment>
<protein>
    <submittedName>
        <fullName evidence="5">SDR family oxidoreductase</fullName>
    </submittedName>
</protein>
<evidence type="ECO:0000313" key="6">
    <source>
        <dbReference type="Proteomes" id="UP001409585"/>
    </source>
</evidence>
<sequence>MNARFANKAIIVTGAGSGLGQAVAVRLAEEGASLSLVDVNRQALETTKAAILDAAPQAAVLLLTANVANEQEVEAYVADTVAEYSRIDGLYNNAGVEGKQAPLAEYGSEEFDRVIDINLKGVFYSLKHVLPHMKSQGSGAIVNAASVGGIRAVPNQVGYGASKHAVAGMTKDAAIEYGQFGVSINAIAPGAIMTAMVKGSLIQIGGEDGWEEAGKQFVSVNPMRRFGEPREVASLVAYLLSQEAEFINGAIIPIDGGQSQAY</sequence>
<keyword evidence="2" id="KW-0560">Oxidoreductase</keyword>
<dbReference type="InterPro" id="IPR020904">
    <property type="entry name" value="Sc_DH/Rdtase_CS"/>
</dbReference>
<dbReference type="PRINTS" id="PR00080">
    <property type="entry name" value="SDRFAMILY"/>
</dbReference>
<evidence type="ECO:0000259" key="4">
    <source>
        <dbReference type="SMART" id="SM00822"/>
    </source>
</evidence>
<dbReference type="PANTHER" id="PTHR24321">
    <property type="entry name" value="DEHYDROGENASES, SHORT CHAIN"/>
    <property type="match status" value="1"/>
</dbReference>
<dbReference type="NCBIfam" id="NF005559">
    <property type="entry name" value="PRK07231.1"/>
    <property type="match status" value="1"/>
</dbReference>
<accession>A0AAV3U713</accession>
<dbReference type="AlphaFoldDB" id="A0AAV3U713"/>
<dbReference type="SMART" id="SM00822">
    <property type="entry name" value="PKS_KR"/>
    <property type="match status" value="1"/>
</dbReference>
<dbReference type="Gene3D" id="3.40.50.720">
    <property type="entry name" value="NAD(P)-binding Rossmann-like Domain"/>
    <property type="match status" value="1"/>
</dbReference>
<feature type="domain" description="Ketoreductase" evidence="4">
    <location>
        <begin position="8"/>
        <end position="190"/>
    </location>
</feature>
<keyword evidence="3" id="KW-0520">NAD</keyword>
<proteinExistence type="inferred from homology"/>
<dbReference type="SUPFAM" id="SSF51735">
    <property type="entry name" value="NAD(P)-binding Rossmann-fold domains"/>
    <property type="match status" value="1"/>
</dbReference>
<keyword evidence="6" id="KW-1185">Reference proteome</keyword>
<dbReference type="PROSITE" id="PS00061">
    <property type="entry name" value="ADH_SHORT"/>
    <property type="match status" value="1"/>
</dbReference>
<evidence type="ECO:0000313" key="5">
    <source>
        <dbReference type="EMBL" id="GAA4952507.1"/>
    </source>
</evidence>
<organism evidence="5 6">
    <name type="scientific">Halioxenophilus aromaticivorans</name>
    <dbReference type="NCBI Taxonomy" id="1306992"/>
    <lineage>
        <taxon>Bacteria</taxon>
        <taxon>Pseudomonadati</taxon>
        <taxon>Pseudomonadota</taxon>
        <taxon>Gammaproteobacteria</taxon>
        <taxon>Alteromonadales</taxon>
        <taxon>Alteromonadaceae</taxon>
        <taxon>Halioxenophilus</taxon>
    </lineage>
</organism>
<dbReference type="FunFam" id="3.40.50.720:FF:000084">
    <property type="entry name" value="Short-chain dehydrogenase reductase"/>
    <property type="match status" value="1"/>
</dbReference>
<reference evidence="6" key="1">
    <citation type="journal article" date="2019" name="Int. J. Syst. Evol. Microbiol.">
        <title>The Global Catalogue of Microorganisms (GCM) 10K type strain sequencing project: providing services to taxonomists for standard genome sequencing and annotation.</title>
        <authorList>
            <consortium name="The Broad Institute Genomics Platform"/>
            <consortium name="The Broad Institute Genome Sequencing Center for Infectious Disease"/>
            <person name="Wu L."/>
            <person name="Ma J."/>
        </authorList>
    </citation>
    <scope>NUCLEOTIDE SEQUENCE [LARGE SCALE GENOMIC DNA]</scope>
    <source>
        <strain evidence="6">JCM 19134</strain>
    </source>
</reference>
<dbReference type="RefSeq" id="WP_345425854.1">
    <property type="nucleotide sequence ID" value="NZ_AP031496.1"/>
</dbReference>
<dbReference type="PANTHER" id="PTHR24321:SF8">
    <property type="entry name" value="ESTRADIOL 17-BETA-DEHYDROGENASE 8-RELATED"/>
    <property type="match status" value="1"/>
</dbReference>
<evidence type="ECO:0000256" key="1">
    <source>
        <dbReference type="ARBA" id="ARBA00006484"/>
    </source>
</evidence>
<dbReference type="Proteomes" id="UP001409585">
    <property type="component" value="Unassembled WGS sequence"/>
</dbReference>
<dbReference type="EMBL" id="BAABLX010000029">
    <property type="protein sequence ID" value="GAA4952507.1"/>
    <property type="molecule type" value="Genomic_DNA"/>
</dbReference>
<dbReference type="Pfam" id="PF13561">
    <property type="entry name" value="adh_short_C2"/>
    <property type="match status" value="1"/>
</dbReference>
<dbReference type="InterPro" id="IPR036291">
    <property type="entry name" value="NAD(P)-bd_dom_sf"/>
</dbReference>
<evidence type="ECO:0000256" key="2">
    <source>
        <dbReference type="ARBA" id="ARBA00023002"/>
    </source>
</evidence>
<dbReference type="InterPro" id="IPR002347">
    <property type="entry name" value="SDR_fam"/>
</dbReference>
<dbReference type="InterPro" id="IPR057326">
    <property type="entry name" value="KR_dom"/>
</dbReference>